<dbReference type="InterPro" id="IPR001611">
    <property type="entry name" value="Leu-rich_rpt"/>
</dbReference>
<protein>
    <submittedName>
        <fullName evidence="5">Receptor like protein 24</fullName>
    </submittedName>
</protein>
<gene>
    <name evidence="5" type="ORF">V5N11_013222</name>
</gene>
<reference evidence="5 6" key="1">
    <citation type="submission" date="2024-04" db="EMBL/GenBank/DDBJ databases">
        <title>Genome assembly C_amara_ONT_v2.</title>
        <authorList>
            <person name="Yant L."/>
            <person name="Moore C."/>
            <person name="Slenker M."/>
        </authorList>
    </citation>
    <scope>NUCLEOTIDE SEQUENCE [LARGE SCALE GENOMIC DNA]</scope>
    <source>
        <tissue evidence="5">Leaf</tissue>
    </source>
</reference>
<dbReference type="InterPro" id="IPR051848">
    <property type="entry name" value="PGIP"/>
</dbReference>
<dbReference type="Gene3D" id="3.80.10.10">
    <property type="entry name" value="Ribonuclease Inhibitor"/>
    <property type="match status" value="1"/>
</dbReference>
<dbReference type="PANTHER" id="PTHR48059">
    <property type="entry name" value="POLYGALACTURONASE INHIBITOR 1"/>
    <property type="match status" value="1"/>
</dbReference>
<keyword evidence="3" id="KW-0677">Repeat</keyword>
<evidence type="ECO:0000313" key="6">
    <source>
        <dbReference type="Proteomes" id="UP001558713"/>
    </source>
</evidence>
<evidence type="ECO:0000313" key="5">
    <source>
        <dbReference type="EMBL" id="KAL1220473.1"/>
    </source>
</evidence>
<comment type="caution">
    <text evidence="5">The sequence shown here is derived from an EMBL/GenBank/DDBJ whole genome shotgun (WGS) entry which is preliminary data.</text>
</comment>
<keyword evidence="5" id="KW-0675">Receptor</keyword>
<dbReference type="AlphaFoldDB" id="A0ABD1BTH9"/>
<proteinExistence type="predicted"/>
<evidence type="ECO:0000256" key="4">
    <source>
        <dbReference type="SAM" id="SignalP"/>
    </source>
</evidence>
<dbReference type="Pfam" id="PF12799">
    <property type="entry name" value="LRR_4"/>
    <property type="match status" value="1"/>
</dbReference>
<dbReference type="PANTHER" id="PTHR48059:SF30">
    <property type="entry name" value="OS06G0587000 PROTEIN"/>
    <property type="match status" value="1"/>
</dbReference>
<dbReference type="Proteomes" id="UP001558713">
    <property type="component" value="Unassembled WGS sequence"/>
</dbReference>
<dbReference type="InterPro" id="IPR025875">
    <property type="entry name" value="Leu-rich_rpt_4"/>
</dbReference>
<keyword evidence="2" id="KW-0433">Leucine-rich repeat</keyword>
<keyword evidence="6" id="KW-1185">Reference proteome</keyword>
<dbReference type="EMBL" id="JBANAX010000153">
    <property type="protein sequence ID" value="KAL1220473.1"/>
    <property type="molecule type" value="Genomic_DNA"/>
</dbReference>
<evidence type="ECO:0000256" key="1">
    <source>
        <dbReference type="ARBA" id="ARBA00004196"/>
    </source>
</evidence>
<organism evidence="5 6">
    <name type="scientific">Cardamine amara subsp. amara</name>
    <dbReference type="NCBI Taxonomy" id="228776"/>
    <lineage>
        <taxon>Eukaryota</taxon>
        <taxon>Viridiplantae</taxon>
        <taxon>Streptophyta</taxon>
        <taxon>Embryophyta</taxon>
        <taxon>Tracheophyta</taxon>
        <taxon>Spermatophyta</taxon>
        <taxon>Magnoliopsida</taxon>
        <taxon>eudicotyledons</taxon>
        <taxon>Gunneridae</taxon>
        <taxon>Pentapetalae</taxon>
        <taxon>rosids</taxon>
        <taxon>malvids</taxon>
        <taxon>Brassicales</taxon>
        <taxon>Brassicaceae</taxon>
        <taxon>Cardamineae</taxon>
        <taxon>Cardamine</taxon>
    </lineage>
</organism>
<feature type="chain" id="PRO_5044875334" evidence="4">
    <location>
        <begin position="25"/>
        <end position="193"/>
    </location>
</feature>
<evidence type="ECO:0000256" key="3">
    <source>
        <dbReference type="ARBA" id="ARBA00022737"/>
    </source>
</evidence>
<dbReference type="PROSITE" id="PS51450">
    <property type="entry name" value="LRR"/>
    <property type="match status" value="1"/>
</dbReference>
<comment type="subcellular location">
    <subcellularLocation>
        <location evidence="1">Cell envelope</location>
    </subcellularLocation>
</comment>
<sequence length="193" mass="21645">MSESHLRLYFVSLLLLCCFSPSSFFTLENPVVGLVACRPHQIRAFMQFKNEFDTRRCNHSDDFNGVWCDNSTGAVTKLQLRACLSGTLKPNSSLFGFHQLRYVDLNNELTGSFPLVRNLRMLTALALTQNHFSGTLSPNCSLFGFHQLRYLDLSENNFTSLSLPSEFGNLNKLEVLSLSSNGFIGQVPSSFSN</sequence>
<accession>A0ABD1BTH9</accession>
<evidence type="ECO:0000256" key="2">
    <source>
        <dbReference type="ARBA" id="ARBA00022614"/>
    </source>
</evidence>
<dbReference type="SUPFAM" id="SSF52058">
    <property type="entry name" value="L domain-like"/>
    <property type="match status" value="1"/>
</dbReference>
<name>A0ABD1BTH9_CARAN</name>
<dbReference type="InterPro" id="IPR032675">
    <property type="entry name" value="LRR_dom_sf"/>
</dbReference>
<keyword evidence="4" id="KW-0732">Signal</keyword>
<feature type="signal peptide" evidence="4">
    <location>
        <begin position="1"/>
        <end position="24"/>
    </location>
</feature>